<reference evidence="3 4" key="1">
    <citation type="submission" date="2024-11" db="EMBL/GenBank/DDBJ databases">
        <title>Chromosome-level genome assembly of the freshwater bivalve Anodonta woodiana.</title>
        <authorList>
            <person name="Chen X."/>
        </authorList>
    </citation>
    <scope>NUCLEOTIDE SEQUENCE [LARGE SCALE GENOMIC DNA]</scope>
    <source>
        <strain evidence="3">MN2024</strain>
        <tissue evidence="3">Gills</tissue>
    </source>
</reference>
<feature type="domain" description="HEPN" evidence="2">
    <location>
        <begin position="4303"/>
        <end position="4421"/>
    </location>
</feature>
<dbReference type="PANTHER" id="PTHR15600:SF42">
    <property type="entry name" value="SACSIN"/>
    <property type="match status" value="1"/>
</dbReference>
<dbReference type="Gene3D" id="1.20.120.330">
    <property type="entry name" value="Nucleotidyltransferases domain 2"/>
    <property type="match status" value="1"/>
</dbReference>
<dbReference type="InterPro" id="IPR007842">
    <property type="entry name" value="HEPN_dom"/>
</dbReference>
<dbReference type="EMBL" id="JBJQND010000001">
    <property type="protein sequence ID" value="KAL3892277.1"/>
    <property type="molecule type" value="Genomic_DNA"/>
</dbReference>
<evidence type="ECO:0000313" key="3">
    <source>
        <dbReference type="EMBL" id="KAL3892277.1"/>
    </source>
</evidence>
<evidence type="ECO:0000259" key="2">
    <source>
        <dbReference type="SMART" id="SM00748"/>
    </source>
</evidence>
<dbReference type="NCBIfam" id="NF047352">
    <property type="entry name" value="P_loop_sacsin"/>
    <property type="match status" value="3"/>
</dbReference>
<dbReference type="InterPro" id="IPR036869">
    <property type="entry name" value="J_dom_sf"/>
</dbReference>
<dbReference type="SMART" id="SM00748">
    <property type="entry name" value="HEPN"/>
    <property type="match status" value="1"/>
</dbReference>
<dbReference type="SUPFAM" id="SSF55874">
    <property type="entry name" value="ATPase domain of HSP90 chaperone/DNA topoisomerase II/histidine kinase"/>
    <property type="match status" value="3"/>
</dbReference>
<comment type="caution">
    <text evidence="3">The sequence shown here is derived from an EMBL/GenBank/DDBJ whole genome shotgun (WGS) entry which is preliminary data.</text>
</comment>
<dbReference type="InterPro" id="IPR058210">
    <property type="entry name" value="SACS/Nov_dom"/>
</dbReference>
<sequence length="4431" mass="508077">MDDNGSDSDIEEYSSMEQPPLIKQLKTILAEYPDDGQIIKELLQNAEDAGANEVKILYDDRCINTQVDNKNKYRKFVRGPALGFYNDATFTDSDWKGIKMIYSSVKEEDPLKVGRFGLGFKSVFHITDHPVILSGDRILFMDPHRTPDCVCLTIQLSRLQKWKKLNIEDLFIALDGVFGVSREILKTGFYNGTLFWFSLRSEASSLSDTVYNKEKVMDLFTSFRSEASSILVFLKHLTKVSLHERNGNSNTINLQFTVEIVDNINEVRDLREAFLKKIRNLNKSIPSSSFDCRYHLSFCTKSFNGDLVLEEDKTSWKVINYYKGGSMSEELRVLIQDDSLGYSPFVGVATPIGQNHVNFKGHVYCFLPLPQKSKSMTGLPVHVNGFFALSQNRRHIKWPSAEQAAMHLHKDKSLTWNEKLLNEVLPDAYEILLNELIAYSVKNGNPDDIVQCVYAAIPRLDQVVEEWNALLPSLFGRIISRATLMTMNISGQKSWISCSEAFFATFRQYANLAPTIKPTIVKVLQMYDKRYVDVPLHLFESYSKFNSRLTDMSPQSFAAVLKEGPKYKSLSREEKFSVLEFLTVDCRYEILEGLELLPLQDGSFITFVSRHKTSDRVLLCSTDEMGLFPGLEKTFVYRADQRHWIMKHMQAIVTQGLFQIQLIEVVQFCALLEKTIQMHLGPTSPPTIRTCNKLSGNWIQKVWEYIFSHSYGIGYFLHMPLIPLLKGGSWSNPTEMELYQLTNFLIIKQMQNVSSLNEGVYKCLELLSINVLPSLPVWLQVSHILQYISYSTVSGILQLFEKLYTSAQRENIISCFNRSCEEGAKKEFVSVLAGCTSWSVKSKMFVRNLKLFIEKGSVSRPVSIQENTTVTKVVNFPVRFPRPIITGSYDEHRLAIALGATDLDLKCLVMETLQLMQGATYSLSEKQTFMQYFMQNIRGYENDRNIMNMTSAVYFLESNIMHSICRPADLFDPLDTRLGELFYGEDRFPAENRFRTNTDIETLKKIGLKTYTNLSATDLYHVAHRIESWSESEIEKNQMHMKVNRFTEVLKEKHLLINAYIHGQTLKVHLMNMKCMMHEKTKDRRFPSVLPWFQQQNMLNKPSELRLIKFSTLVGSTMPLIDCQSKELAEAFGWNLDPPQNKVVEQLQLLIDVYKSSYKPELLPVMKEIYQELGQYSIINLLADANFQRLLQNGCIWRGDGFSSPQNIFLESKGNDIDLSPYLYKLPEEFKGLQSFFLGLGCNKEQNVDVFLKTQALIKERYTSGKKSDADVRRDLSIVISILNRLRQEKSRLQDRLHEILFPIHCSDESVLVLKPGSECTYCDAQWLREMASEETDEENICYVHEDVSNTTAEELGVKSLTQQLLSDTEELVMEEWGQEEPLTTRLHRLLKEGYQDGFSVPKEIVQNADDAGAKCVYFLYDERQNEDAKVNLLDEGMAECQGTALWAYNDAYFRAEDFKNITKLNAATKKDELEKIGKFGLGFCSVYNLTDVPSFISGSNIVILDPHKSHLGKALPGVSPGMKIDFGKMKNLRMMKRLKNQFKPFQNVFGCNISFDFQGTLFRFPLRTASQAQKSEICDKYYSKKECLDLLDMTIHAAGNLLLFTQHIQEIKIFHLPADCKNPGEAKLIYSMTKDQGQTQGLNQEVVLSQVSKLKSLGELRSRPLKRLQKIIIRENIDQYARSIIPSLSNEAGTSVNTSWLIAWATGTDETLTNTFRDVVGALPLCAVAVPFEMKSNFFCPVRLEDLPFGFYKGGHLFCFLPLPISCGLPVHINGCFAVTSDRRQLMKSTEDDKKAQCSSWNEALIQDALVNAYIYLLEEIRDNNPTSEYEYYALWPLKCAETVVSIRQYFFRKLMRLESRLFHRDVMWQSFNKCIFLDPTLRNDKDIGNIAFETLITFHSAGNSVVMELPDHVMKSLQTYYPNDLKTKIVSQEQFFLEIFLPNIGNNFWVQSDINIHKRDKLTMYALMLDAVKASLSNTKCIPSEPNGALKCPTELINPLGTLRDMFSDNDEVFPRGNETFKQEKIIERLLNLGMIDNYMPFSFLYDRCQSVKKIAESCGQCAVERCAKILKYLSGNNAQEKLKNIPNDLMKLINLAFLPVLQKPPHWPVSWKGNAEKHTIAMSCQRNHSHNTIRLDMPLNLFQQRVSNLVGCVELVLDETSIKTLDYSIRFVDVCELLTLKGSKTNEVPYDIVVKQLKTIAQEYKIEQAKGTTTNCKDILDEIYSFLDRQCAESAEIAQACFLAFSNKEVILLGEQMLDTSRVAFKLRYNCSPVLFSLHNTNLAKYPHFLKAIGIKDNFDICRVVRVLEDKKTQCGLNPLSAEDIDLVHGLLSVLQDLLESEHVQYTDLDEEKRRNIVAPDTDRILRETSSLCLDDSEFEAGPGIKTIHGKFSQELAQALGVKTKRRKCFDKISFLIPGGQKEKLVTRLRGILSAYPCDDGIMKELLQNADDAQATEIHFIKDYRTHSCEKIFDEKYAPLQGPALCVFNNSAFTKADIEGIHDLGLGSKRDDALKTGQYGVGFNAVYHLTDAPSFLAKGPELDDGEMLCIFDPTCQYIPSVTENNPGVRCLVKDIRKYYPDILKGYLEERLLTSEVGAMFRFPLRNKTTPQELFVSPKQVNEEDVNLTLKKFCEESFEALLFVKHVSKIIVSNMTSGELTEEYKVETILSEDDRRKRDEFFKFVKQMSDQYKLDRTSILTIPAREVAYTMTVSDSRGAYESFYVVQRMGFEDGFIVPQTVVHALKENNLGQLPLGGVAFVIPKNQTLTEGKDHANYLAVRKERCIIEQCKESGRAFCFLPLPLRTGLPCHINGHFVLDHEARRSLWKEDQGYRHDWNYCIFESIVSPAYISALMYLKQTLFDGISTNSELFICRLLDEFLSYFPLQTMAKDDDWKSVVKFIYIRLYKKEVEVFPVFHKSDIVRTQNNSLDEMRIEWIALEMSGHKFPAYFNHHDLRVSHILKCMGMKIIEVPEIIIKSIDESGIQTNIMNPSSVLSFVKSFSMPGLGICNLEVDVPLIQTTFSSIGNVCSILNYIANLDNLETEIENSPLLVTSDGILRTFSKHNHVICSTFLDLLPCSPEQFVHAELISCLSQNIWKSGILLNLDVHNFLKLLPTTLPSQDFRIGQDVLCKKTSNQIPNKHWILQFWQFICDLSAKSTQFGTKTFNQEDVKITLKVLDQWSLLPVQDRNETFLLRPLNKAYTIIDLWSFDATSELRSALEKMDLPKLDTFIFTEENRTDILRIIRSLVATRTDPVDFLNCLYYHRIQIRNTRLTPEECNAILIFFSKNMTKLRELADEAWIRDHIKRLPLHITQQGTPTSLEENVHVFTLPTSMPKAGLDEWAGNSGYILLRQNNDLAELHNLLQCTFANETLVYYSLVLPRFEALPECSRLPHLLYIKETLLRKTYLQKDFDPNQQQLINVLQVTPFIAADDRMKLASEFYDPFHKVLACMCDKNDFPPSPFQDIYWNEFMKLAGMKTTVSENMFLEFSEALAQEGANHISENVKKKSNVLVHFLWECTPTFWGSNTLERLAKVKFITPHNVKSDLSSLYKQYSENLICFSQSTLAKFESLCWTSMNLLPKWACPESKIWKQVILQLGVHLRPPVERVVLHCQNLCDAQKQILSSKDNQASDITLFSRIIEGVYIYLSEHRNEEPRMKEKLANTPVVFLPKHRLLLPAKHIVVELTKEEAVEPFLYKSPDFYARYNDFFIFLGASQQVSLNHYCLVLRSVYQMQGDDDKKLLPPEMRIVGNAVKNIVNVLLRNKPDTNKDFDEKILYLPNRSERLMDARSVIVSDYSSLESRLGECSLTYFIGFKQLEVIVKDVRQVIKMLPECYRPRLLSEVVKKEVDTTEMEKKDSAEAERLERFLHSAEFIQGIIRLVKHEKTKRDQMFTSEDENKIINQIQGLKIQEVQGLYTYLKINGKRIISSKKIETCFIQETMNKDIQCFTLYFQVEEGRERDIQRDLIAKSNGVIDLIKRCTDNSIRKRVEILCAILECMHESYNINTILDNLEIDPYDLQQNISCSIFPRPGKYVPKEFHAFLQQGFSEFQEHEYDSVAYELEDGTDGSDSDDAEDNTDGSGTDNSIYIYVRIIRPVTSKQPCTSGITNQYAIDIGDRDKGIVTVYAYKLFKFERKLITLSQDLLPSDCLPVGSLPSDEISKQIRNILQEAWTLPKEERRRILKRLLLRWHPDKNIGQEDYCNRIFNYIQEIVSRLDSGQSLDAENIGHTNGDGRGVFTGTDYENLGRRVNRTTAQYRMQHDLHENAFFDAHSGRSNSGQSSSINFRVIDQSNARRWIQQAKKDLSSAKEFLPPAILVPAFNWICYHCHQATEKALKAAVYATDANKVDLRSHQLAYIAVQGSLSQDLVSLASSLEASLGHHTRMRYPDSIDRAQIPAEVYADTQARTAIEIAESVIQLVDENYLN</sequence>
<proteinExistence type="predicted"/>
<dbReference type="Pfam" id="PF25794">
    <property type="entry name" value="SACS"/>
    <property type="match status" value="3"/>
</dbReference>
<dbReference type="InterPro" id="IPR036890">
    <property type="entry name" value="HATPase_C_sf"/>
</dbReference>
<dbReference type="Pfam" id="PF05168">
    <property type="entry name" value="HEPN"/>
    <property type="match status" value="1"/>
</dbReference>
<keyword evidence="4" id="KW-1185">Reference proteome</keyword>
<dbReference type="SUPFAM" id="SSF81593">
    <property type="entry name" value="Nucleotidyltransferase substrate binding subunit/domain"/>
    <property type="match status" value="1"/>
</dbReference>
<evidence type="ECO:0000256" key="1">
    <source>
        <dbReference type="SAM" id="MobiDB-lite"/>
    </source>
</evidence>
<evidence type="ECO:0000313" key="4">
    <source>
        <dbReference type="Proteomes" id="UP001634394"/>
    </source>
</evidence>
<dbReference type="SUPFAM" id="SSF46565">
    <property type="entry name" value="Chaperone J-domain"/>
    <property type="match status" value="1"/>
</dbReference>
<feature type="region of interest" description="Disordered" evidence="1">
    <location>
        <begin position="4067"/>
        <end position="4088"/>
    </location>
</feature>
<dbReference type="InterPro" id="IPR052972">
    <property type="entry name" value="Sacsin_chaperone_reg"/>
</dbReference>
<protein>
    <recommendedName>
        <fullName evidence="2">HEPN domain-containing protein</fullName>
    </recommendedName>
</protein>
<accession>A0ABD3Y1B6</accession>
<feature type="compositionally biased region" description="Acidic residues" evidence="1">
    <location>
        <begin position="4067"/>
        <end position="4083"/>
    </location>
</feature>
<name>A0ABD3Y1B6_SINWO</name>
<dbReference type="Proteomes" id="UP001634394">
    <property type="component" value="Unassembled WGS sequence"/>
</dbReference>
<dbReference type="PANTHER" id="PTHR15600">
    <property type="entry name" value="SACSIN"/>
    <property type="match status" value="1"/>
</dbReference>
<gene>
    <name evidence="3" type="ORF">ACJMK2_004496</name>
</gene>
<dbReference type="Gene3D" id="1.10.287.110">
    <property type="entry name" value="DnaJ domain"/>
    <property type="match status" value="1"/>
</dbReference>
<organism evidence="3 4">
    <name type="scientific">Sinanodonta woodiana</name>
    <name type="common">Chinese pond mussel</name>
    <name type="synonym">Anodonta woodiana</name>
    <dbReference type="NCBI Taxonomy" id="1069815"/>
    <lineage>
        <taxon>Eukaryota</taxon>
        <taxon>Metazoa</taxon>
        <taxon>Spiralia</taxon>
        <taxon>Lophotrochozoa</taxon>
        <taxon>Mollusca</taxon>
        <taxon>Bivalvia</taxon>
        <taxon>Autobranchia</taxon>
        <taxon>Heteroconchia</taxon>
        <taxon>Palaeoheterodonta</taxon>
        <taxon>Unionida</taxon>
        <taxon>Unionoidea</taxon>
        <taxon>Unionidae</taxon>
        <taxon>Unioninae</taxon>
        <taxon>Sinanodonta</taxon>
    </lineage>
</organism>